<accession>A0ACA9SGJ5</accession>
<reference evidence="1" key="1">
    <citation type="submission" date="2021-06" db="EMBL/GenBank/DDBJ databases">
        <authorList>
            <person name="Kallberg Y."/>
            <person name="Tangrot J."/>
            <person name="Rosling A."/>
        </authorList>
    </citation>
    <scope>NUCLEOTIDE SEQUENCE</scope>
    <source>
        <strain evidence="1">MA461A</strain>
    </source>
</reference>
<organism evidence="1 2">
    <name type="scientific">Racocetra persica</name>
    <dbReference type="NCBI Taxonomy" id="160502"/>
    <lineage>
        <taxon>Eukaryota</taxon>
        <taxon>Fungi</taxon>
        <taxon>Fungi incertae sedis</taxon>
        <taxon>Mucoromycota</taxon>
        <taxon>Glomeromycotina</taxon>
        <taxon>Glomeromycetes</taxon>
        <taxon>Diversisporales</taxon>
        <taxon>Gigasporaceae</taxon>
        <taxon>Racocetra</taxon>
    </lineage>
</organism>
<dbReference type="EMBL" id="CAJVQC010122688">
    <property type="protein sequence ID" value="CAG8839133.1"/>
    <property type="molecule type" value="Genomic_DNA"/>
</dbReference>
<protein>
    <submittedName>
        <fullName evidence="1">21687_t:CDS:1</fullName>
    </submittedName>
</protein>
<dbReference type="Proteomes" id="UP000789920">
    <property type="component" value="Unassembled WGS sequence"/>
</dbReference>
<keyword evidence="2" id="KW-1185">Reference proteome</keyword>
<comment type="caution">
    <text evidence="1">The sequence shown here is derived from an EMBL/GenBank/DDBJ whole genome shotgun (WGS) entry which is preliminary data.</text>
</comment>
<evidence type="ECO:0000313" key="1">
    <source>
        <dbReference type="EMBL" id="CAG8839133.1"/>
    </source>
</evidence>
<proteinExistence type="predicted"/>
<feature type="non-terminal residue" evidence="1">
    <location>
        <position position="1"/>
    </location>
</feature>
<name>A0ACA9SGJ5_9GLOM</name>
<sequence>SSKSSLGKRRNFEDKENQLLDIHQNRFTTPPPCENNSFLESSYTVFDKGLTNYKDGMKIDLELVVQETDETAISYSECSFDYNSWKN</sequence>
<gene>
    <name evidence="1" type="ORF">RPERSI_LOCUS30931</name>
</gene>
<evidence type="ECO:0000313" key="2">
    <source>
        <dbReference type="Proteomes" id="UP000789920"/>
    </source>
</evidence>